<dbReference type="Proteomes" id="UP000618382">
    <property type="component" value="Unassembled WGS sequence"/>
</dbReference>
<name>A0ABQ4D8C8_9CELL</name>
<dbReference type="EMBL" id="BONN01000002">
    <property type="protein sequence ID" value="GIG31981.1"/>
    <property type="molecule type" value="Genomic_DNA"/>
</dbReference>
<proteinExistence type="predicted"/>
<protein>
    <submittedName>
        <fullName evidence="1">Uncharacterized protein</fullName>
    </submittedName>
</protein>
<gene>
    <name evidence="1" type="ORF">Col01nite_11400</name>
</gene>
<accession>A0ABQ4D8C8</accession>
<keyword evidence="2" id="KW-1185">Reference proteome</keyword>
<evidence type="ECO:0000313" key="2">
    <source>
        <dbReference type="Proteomes" id="UP000618382"/>
    </source>
</evidence>
<comment type="caution">
    <text evidence="1">The sequence shown here is derived from an EMBL/GenBank/DDBJ whole genome shotgun (WGS) entry which is preliminary data.</text>
</comment>
<organism evidence="1 2">
    <name type="scientific">Cellulomonas oligotrophica</name>
    <dbReference type="NCBI Taxonomy" id="931536"/>
    <lineage>
        <taxon>Bacteria</taxon>
        <taxon>Bacillati</taxon>
        <taxon>Actinomycetota</taxon>
        <taxon>Actinomycetes</taxon>
        <taxon>Micrococcales</taxon>
        <taxon>Cellulomonadaceae</taxon>
        <taxon>Cellulomonas</taxon>
    </lineage>
</organism>
<sequence>MAGADELVDAGRGDGDAVLAVLDLAGDADAHGGLLRVRVVAVGSAVPPRGVAVVVVVALVGAAGCDGPPHPKACDAGHQCEVRVLRTGCD</sequence>
<evidence type="ECO:0000313" key="1">
    <source>
        <dbReference type="EMBL" id="GIG31981.1"/>
    </source>
</evidence>
<reference evidence="1 2" key="1">
    <citation type="submission" date="2021-01" db="EMBL/GenBank/DDBJ databases">
        <title>Whole genome shotgun sequence of Cellulomonas oligotrophica NBRC 109435.</title>
        <authorList>
            <person name="Komaki H."/>
            <person name="Tamura T."/>
        </authorList>
    </citation>
    <scope>NUCLEOTIDE SEQUENCE [LARGE SCALE GENOMIC DNA]</scope>
    <source>
        <strain evidence="1 2">NBRC 109435</strain>
    </source>
</reference>